<organism evidence="1 2">
    <name type="scientific">Dioscorea alata</name>
    <name type="common">Purple yam</name>
    <dbReference type="NCBI Taxonomy" id="55571"/>
    <lineage>
        <taxon>Eukaryota</taxon>
        <taxon>Viridiplantae</taxon>
        <taxon>Streptophyta</taxon>
        <taxon>Embryophyta</taxon>
        <taxon>Tracheophyta</taxon>
        <taxon>Spermatophyta</taxon>
        <taxon>Magnoliopsida</taxon>
        <taxon>Liliopsida</taxon>
        <taxon>Dioscoreales</taxon>
        <taxon>Dioscoreaceae</taxon>
        <taxon>Dioscorea</taxon>
    </lineage>
</organism>
<reference evidence="2" key="1">
    <citation type="journal article" date="2022" name="Nat. Commun.">
        <title>Chromosome evolution and the genetic basis of agronomically important traits in greater yam.</title>
        <authorList>
            <person name="Bredeson J.V."/>
            <person name="Lyons J.B."/>
            <person name="Oniyinde I.O."/>
            <person name="Okereke N.R."/>
            <person name="Kolade O."/>
            <person name="Nnabue I."/>
            <person name="Nwadili C.O."/>
            <person name="Hribova E."/>
            <person name="Parker M."/>
            <person name="Nwogha J."/>
            <person name="Shu S."/>
            <person name="Carlson J."/>
            <person name="Kariba R."/>
            <person name="Muthemba S."/>
            <person name="Knop K."/>
            <person name="Barton G.J."/>
            <person name="Sherwood A.V."/>
            <person name="Lopez-Montes A."/>
            <person name="Asiedu R."/>
            <person name="Jamnadass R."/>
            <person name="Muchugi A."/>
            <person name="Goodstein D."/>
            <person name="Egesi C.N."/>
            <person name="Featherston J."/>
            <person name="Asfaw A."/>
            <person name="Simpson G.G."/>
            <person name="Dolezel J."/>
            <person name="Hendre P.S."/>
            <person name="Van Deynze A."/>
            <person name="Kumar P.L."/>
            <person name="Obidiegwu J.E."/>
            <person name="Bhattacharjee R."/>
            <person name="Rokhsar D.S."/>
        </authorList>
    </citation>
    <scope>NUCLEOTIDE SEQUENCE [LARGE SCALE GENOMIC DNA]</scope>
    <source>
        <strain evidence="2">cv. TDa95/00328</strain>
    </source>
</reference>
<sequence>MAGEAVLSAFMQVLFDKLATAALDEYRSLRGVKKELQNLSGTLSMVQAVLEDAEEKQLTEKPVRLWLMKLKDIAYEIDDLLDKCAAADLHSKLENQKISNNFRFTCYCWKKCLLDHKIAHKIKGVHQKLEKIGRERDVLGLQVLGSLNRLGIEQRPQTSSLVDGSNVFGREEDRQKIVRLLLGSEGSSAFNNVSILPIVGMGGLGKTTLTQLVYNDSRIKEHFPLRMWVCVSEHFDERKLTRETLESTVSGYSTTTTNMNLLQEELFEKLKGKRYLLVLDDVWNENHEKWRSYYAALVAGDRGSKIIVTTQNENVGRIMGGLPPYHLKRLSDDDCWSLFRNCAFVGGNSSGHQKLEEIGKEIVKKLKGLPLAAKALGGLLYSKLDEDAWRNILRSEIWELPTDQNNILPALRLSYKHLPPNLKQCFAFCAVFHKDYVFERDNLVQIWMALGFIQPQRRRRMEDIGYSYFDDLVSRSFFQAHKGNYVMHDAIHELAQYISIDECVRLEDGLRTIGSRKARHLSFSCSNSVNTSFEQFYSFKQLRTLLLLQGYKSKTCLVSDDLFLNLKFLRVLDLHRQDIDKLPDSIGSLQQLRYLCLSGTGINTLPLSICRLYNLQTLRLKHCDGLRELPKDVTNLINLRHLEARTSLITEISGIGKLTCLQKLDEFVVRQSKGFQVTELKGMVELQGNLQISCLENVTSVEEAIDADLSNKRSLIALELVWSDKSQFGAQECLQEEVLRGLQPQTEIRELTIKGYLGFYFPKWLGSSSFSSLHTIRLSNCENCKFLPPLGQLPFLRSLDIGGMYSLTHIGQEFSGNGEIISFPSLNELVLEDMPYLEEWHISEGHKAQFPCITDIWISQCPFLRELPQLPLTVTRLTISEAGLTCLPELRPSSTYSAALSFLNIYDCLNLTSLQGGLLSQKLGSLKELTIANCQELVSLPAECFRPLVSLKNLHIYNCPKLSCAHMEFDASMLPGTLEGLGISSCSLEFVNPMLKSLTNLTSLTHLKIDECPELYSFPAGEVLPRMLKSLVLCNCANLQSVPPLRHVLRLQSLLISNCPMVMCLPEYGLPVELQEVNINGCPMLKGVLEREKHEWDKIAHVPKVEIDD</sequence>
<name>A0ACB7TT63_DIOAL</name>
<accession>A0ACB7TT63</accession>
<evidence type="ECO:0000313" key="2">
    <source>
        <dbReference type="Proteomes" id="UP000827976"/>
    </source>
</evidence>
<dbReference type="EMBL" id="CM037029">
    <property type="protein sequence ID" value="KAH7652205.1"/>
    <property type="molecule type" value="Genomic_DNA"/>
</dbReference>
<comment type="caution">
    <text evidence="1">The sequence shown here is derived from an EMBL/GenBank/DDBJ whole genome shotgun (WGS) entry which is preliminary data.</text>
</comment>
<gene>
    <name evidence="1" type="ORF">IHE45_19G001500</name>
</gene>
<dbReference type="Proteomes" id="UP000827976">
    <property type="component" value="Chromosome 19"/>
</dbReference>
<keyword evidence="1" id="KW-0560">Oxidoreductase</keyword>
<evidence type="ECO:0000313" key="1">
    <source>
        <dbReference type="EMBL" id="KAH7652205.1"/>
    </source>
</evidence>
<proteinExistence type="predicted"/>
<protein>
    <submittedName>
        <fullName evidence="1">Hem peroxidase animal-type protein</fullName>
    </submittedName>
</protein>
<keyword evidence="2" id="KW-1185">Reference proteome</keyword>
<keyword evidence="1" id="KW-0575">Peroxidase</keyword>